<dbReference type="GO" id="GO:0016757">
    <property type="term" value="F:glycosyltransferase activity"/>
    <property type="evidence" value="ECO:0007669"/>
    <property type="project" value="UniProtKB-KW"/>
</dbReference>
<dbReference type="Proteomes" id="UP000001916">
    <property type="component" value="Chromosome"/>
</dbReference>
<dbReference type="SUPFAM" id="SSF53448">
    <property type="entry name" value="Nucleotide-diphospho-sugar transferases"/>
    <property type="match status" value="1"/>
</dbReference>
<keyword evidence="6" id="KW-1185">Reference proteome</keyword>
<protein>
    <submittedName>
        <fullName evidence="5">Glycosyl transferase family 2</fullName>
    </submittedName>
</protein>
<accession>D7BC89</accession>
<dbReference type="STRING" id="526227.Mesil_2740"/>
<dbReference type="OrthoDB" id="9815829at2"/>
<dbReference type="Pfam" id="PF00535">
    <property type="entry name" value="Glycos_transf_2"/>
    <property type="match status" value="1"/>
</dbReference>
<evidence type="ECO:0000259" key="4">
    <source>
        <dbReference type="Pfam" id="PF00535"/>
    </source>
</evidence>
<evidence type="ECO:0000256" key="3">
    <source>
        <dbReference type="ARBA" id="ARBA00022679"/>
    </source>
</evidence>
<dbReference type="EMBL" id="CP002042">
    <property type="protein sequence ID" value="ADH64586.1"/>
    <property type="molecule type" value="Genomic_DNA"/>
</dbReference>
<dbReference type="RefSeq" id="WP_013159121.1">
    <property type="nucleotide sequence ID" value="NC_014212.1"/>
</dbReference>
<dbReference type="PANTHER" id="PTHR43685">
    <property type="entry name" value="GLYCOSYLTRANSFERASE"/>
    <property type="match status" value="1"/>
</dbReference>
<proteinExistence type="inferred from homology"/>
<gene>
    <name evidence="5" type="ordered locus">Mesil_2740</name>
</gene>
<dbReference type="KEGG" id="msv:Mesil_2740"/>
<reference evidence="5 6" key="1">
    <citation type="journal article" date="2010" name="Stand. Genomic Sci.">
        <title>Complete genome sequence of Meiothermus silvanus type strain (VI-R2).</title>
        <authorList>
            <person name="Sikorski J."/>
            <person name="Tindall B.J."/>
            <person name="Lowry S."/>
            <person name="Lucas S."/>
            <person name="Nolan M."/>
            <person name="Copeland A."/>
            <person name="Glavina Del Rio T."/>
            <person name="Tice H."/>
            <person name="Cheng J.F."/>
            <person name="Han C."/>
            <person name="Pitluck S."/>
            <person name="Liolios K."/>
            <person name="Ivanova N."/>
            <person name="Mavromatis K."/>
            <person name="Mikhailova N."/>
            <person name="Pati A."/>
            <person name="Goodwin L."/>
            <person name="Chen A."/>
            <person name="Palaniappan K."/>
            <person name="Land M."/>
            <person name="Hauser L."/>
            <person name="Chang Y.J."/>
            <person name="Jeffries C.D."/>
            <person name="Rohde M."/>
            <person name="Goker M."/>
            <person name="Woyke T."/>
            <person name="Bristow J."/>
            <person name="Eisen J.A."/>
            <person name="Markowitz V."/>
            <person name="Hugenholtz P."/>
            <person name="Kyrpides N.C."/>
            <person name="Klenk H.P."/>
            <person name="Lapidus A."/>
        </authorList>
    </citation>
    <scope>NUCLEOTIDE SEQUENCE [LARGE SCALE GENOMIC DNA]</scope>
    <source>
        <strain evidence="6">ATCC 700542 / DSM 9946 / VI-R2</strain>
    </source>
</reference>
<dbReference type="CAZy" id="GT2">
    <property type="family name" value="Glycosyltransferase Family 2"/>
</dbReference>
<dbReference type="InterPro" id="IPR029044">
    <property type="entry name" value="Nucleotide-diphossugar_trans"/>
</dbReference>
<dbReference type="PANTHER" id="PTHR43685:SF5">
    <property type="entry name" value="GLYCOSYLTRANSFERASE EPSE-RELATED"/>
    <property type="match status" value="1"/>
</dbReference>
<evidence type="ECO:0000313" key="5">
    <source>
        <dbReference type="EMBL" id="ADH64586.1"/>
    </source>
</evidence>
<sequence>MCRVALLIPVYNDQKGLEFSLSTLPTEIPLGVVVVDDGSQPPITLPELPFPHQGYLLRLEQNQGIEHALNHGLEWILTRGYEYVARLDAGDIALPGRFLAQLRFLEEHPDYALVGGQVRFVDGEGREVFRERFPETHEEIRRTMHARNCFIHPAVMLRTSVLRAVGLYSEHFKAVEDYELFFRIAKSYKTANLDYVVVEVYWNPKGISLTKRRKQVWNRLRVMMRFFELRRKESWLGLLKNLLLLVIPVPWVQALKRRLESRRGWL</sequence>
<evidence type="ECO:0000313" key="6">
    <source>
        <dbReference type="Proteomes" id="UP000001916"/>
    </source>
</evidence>
<evidence type="ECO:0000256" key="1">
    <source>
        <dbReference type="ARBA" id="ARBA00006739"/>
    </source>
</evidence>
<organism evidence="5 6">
    <name type="scientific">Allomeiothermus silvanus (strain ATCC 700542 / DSM 9946 / NBRC 106475 / NCIMB 13440 / VI-R2)</name>
    <name type="common">Thermus silvanus</name>
    <dbReference type="NCBI Taxonomy" id="526227"/>
    <lineage>
        <taxon>Bacteria</taxon>
        <taxon>Thermotogati</taxon>
        <taxon>Deinococcota</taxon>
        <taxon>Deinococci</taxon>
        <taxon>Thermales</taxon>
        <taxon>Thermaceae</taxon>
        <taxon>Allomeiothermus</taxon>
    </lineage>
</organism>
<dbReference type="eggNOG" id="COG1216">
    <property type="taxonomic scope" value="Bacteria"/>
</dbReference>
<dbReference type="AlphaFoldDB" id="D7BC89"/>
<dbReference type="InterPro" id="IPR050834">
    <property type="entry name" value="Glycosyltransf_2"/>
</dbReference>
<evidence type="ECO:0000256" key="2">
    <source>
        <dbReference type="ARBA" id="ARBA00022676"/>
    </source>
</evidence>
<keyword evidence="3 5" id="KW-0808">Transferase</keyword>
<name>D7BC89_ALLS1</name>
<feature type="domain" description="Glycosyltransferase 2-like" evidence="4">
    <location>
        <begin position="7"/>
        <end position="163"/>
    </location>
</feature>
<dbReference type="Gene3D" id="3.90.550.10">
    <property type="entry name" value="Spore Coat Polysaccharide Biosynthesis Protein SpsA, Chain A"/>
    <property type="match status" value="1"/>
</dbReference>
<keyword evidence="2" id="KW-0328">Glycosyltransferase</keyword>
<dbReference type="InterPro" id="IPR001173">
    <property type="entry name" value="Glyco_trans_2-like"/>
</dbReference>
<dbReference type="HOGENOM" id="CLU_025996_0_9_0"/>
<comment type="similarity">
    <text evidence="1">Belongs to the glycosyltransferase 2 family.</text>
</comment>